<keyword evidence="1" id="KW-0812">Transmembrane</keyword>
<dbReference type="Proteomes" id="UP000265200">
    <property type="component" value="Chromosome 8"/>
</dbReference>
<organism evidence="2 3">
    <name type="scientific">Oryzias latipes</name>
    <name type="common">Japanese rice fish</name>
    <name type="synonym">Japanese killifish</name>
    <dbReference type="NCBI Taxonomy" id="8090"/>
    <lineage>
        <taxon>Eukaryota</taxon>
        <taxon>Metazoa</taxon>
        <taxon>Chordata</taxon>
        <taxon>Craniata</taxon>
        <taxon>Vertebrata</taxon>
        <taxon>Euteleostomi</taxon>
        <taxon>Actinopterygii</taxon>
        <taxon>Neopterygii</taxon>
        <taxon>Teleostei</taxon>
        <taxon>Neoteleostei</taxon>
        <taxon>Acanthomorphata</taxon>
        <taxon>Ovalentaria</taxon>
        <taxon>Atherinomorphae</taxon>
        <taxon>Beloniformes</taxon>
        <taxon>Adrianichthyidae</taxon>
        <taxon>Oryziinae</taxon>
        <taxon>Oryzias</taxon>
    </lineage>
</organism>
<evidence type="ECO:0000313" key="3">
    <source>
        <dbReference type="Proteomes" id="UP000265200"/>
    </source>
</evidence>
<reference key="1">
    <citation type="journal article" date="2007" name="Nature">
        <title>The medaka draft genome and insights into vertebrate genome evolution.</title>
        <authorList>
            <person name="Kasahara M."/>
            <person name="Naruse K."/>
            <person name="Sasaki S."/>
            <person name="Nakatani Y."/>
            <person name="Qu W."/>
            <person name="Ahsan B."/>
            <person name="Yamada T."/>
            <person name="Nagayasu Y."/>
            <person name="Doi K."/>
            <person name="Kasai Y."/>
            <person name="Jindo T."/>
            <person name="Kobayashi D."/>
            <person name="Shimada A."/>
            <person name="Toyoda A."/>
            <person name="Kuroki Y."/>
            <person name="Fujiyama A."/>
            <person name="Sasaki T."/>
            <person name="Shimizu A."/>
            <person name="Asakawa S."/>
            <person name="Shimizu N."/>
            <person name="Hashimoto S."/>
            <person name="Yang J."/>
            <person name="Lee Y."/>
            <person name="Matsushima K."/>
            <person name="Sugano S."/>
            <person name="Sakaizumi M."/>
            <person name="Narita T."/>
            <person name="Ohishi K."/>
            <person name="Haga S."/>
            <person name="Ohta F."/>
            <person name="Nomoto H."/>
            <person name="Nogata K."/>
            <person name="Morishita T."/>
            <person name="Endo T."/>
            <person name="Shin-I T."/>
            <person name="Takeda H."/>
            <person name="Morishita S."/>
            <person name="Kohara Y."/>
        </authorList>
    </citation>
    <scope>NUCLEOTIDE SEQUENCE [LARGE SCALE GENOMIC DNA]</scope>
    <source>
        <strain>Hd-rR</strain>
    </source>
</reference>
<feature type="transmembrane region" description="Helical" evidence="1">
    <location>
        <begin position="184"/>
        <end position="211"/>
    </location>
</feature>
<reference evidence="2" key="3">
    <citation type="submission" date="2025-08" db="UniProtKB">
        <authorList>
            <consortium name="Ensembl"/>
        </authorList>
    </citation>
    <scope>IDENTIFICATION</scope>
    <source>
        <strain evidence="2">HSOK</strain>
    </source>
</reference>
<name>A0A3P9HV53_ORYLA</name>
<accession>A0A3P9HV53</accession>
<keyword evidence="1" id="KW-1133">Transmembrane helix</keyword>
<reference evidence="2 3" key="2">
    <citation type="submission" date="2017-04" db="EMBL/GenBank/DDBJ databases">
        <title>CpG methylation of centromeres and impact of large insertions on vertebrate speciation.</title>
        <authorList>
            <person name="Ichikawa K."/>
            <person name="Yoshimura J."/>
            <person name="Morishita S."/>
        </authorList>
    </citation>
    <scope>NUCLEOTIDE SEQUENCE</scope>
    <source>
        <strain evidence="2 3">HSOK</strain>
    </source>
</reference>
<reference evidence="2" key="4">
    <citation type="submission" date="2025-09" db="UniProtKB">
        <authorList>
            <consortium name="Ensembl"/>
        </authorList>
    </citation>
    <scope>IDENTIFICATION</scope>
    <source>
        <strain evidence="2">HSOK</strain>
    </source>
</reference>
<feature type="transmembrane region" description="Helical" evidence="1">
    <location>
        <begin position="145"/>
        <end position="164"/>
    </location>
</feature>
<proteinExistence type="predicted"/>
<dbReference type="AlphaFoldDB" id="A0A3P9HV53"/>
<evidence type="ECO:0000313" key="2">
    <source>
        <dbReference type="Ensembl" id="ENSORLP00015011424.1"/>
    </source>
</evidence>
<dbReference type="Ensembl" id="ENSORLT00015018269.1">
    <property type="protein sequence ID" value="ENSORLP00015011424.1"/>
    <property type="gene ID" value="ENSORLG00015012227.1"/>
</dbReference>
<protein>
    <submittedName>
        <fullName evidence="2">Uncharacterized protein</fullName>
    </submittedName>
</protein>
<keyword evidence="1" id="KW-0472">Membrane</keyword>
<evidence type="ECO:0000256" key="1">
    <source>
        <dbReference type="SAM" id="Phobius"/>
    </source>
</evidence>
<sequence length="249" mass="26830">CVNVKPGEGAVLVEPPPDRLLGKRTAGQSRWKDGRKEACAREATAGGECAPLESTLFLDFVQRRVCLQVDNCAQVWRKLFPQQESTCSIDASHFASTTWKQLNPHSRCLVEAIHALSEEVGLKWIQADAPADMAAPRDVVAPPGVVFGSVLLLGIGISRVWGTLTTIKPRAEENRSNNTAGPNIAAIVAPTVTLGVLAIVLGVLGWLFFVVKKKRQTEGTYRPSAEEQSGACSVAAPDALKLPKEERLI</sequence>